<dbReference type="RefSeq" id="YP_003358860.1">
    <property type="nucleotide sequence ID" value="NC_013697.1"/>
</dbReference>
<name>C9DFX7_BPW14</name>
<gene>
    <name evidence="2" type="primary">5</name>
</gene>
<feature type="region of interest" description="Disordered" evidence="1">
    <location>
        <begin position="426"/>
        <end position="451"/>
    </location>
</feature>
<sequence>MSSVEQAPADESLYNPLEQMEINSILLYREGWTNEEKFDIKEMMYELDFYEDIHDIMSAKIVLMDYANITDNFPVVGGERLDIRYKTPTLDQERSAKYIIAKITSKELSQDGQNLSVLVLDLVTPERWVDANMTLSKSYKGTYGEIVAKILDNFTDPDRPDLPNPKPFVMDETLYVQKFIAPNWSPIKCVLEISRRTMGEDHEPFYFFETLDGFNFFSIKNMLHGESVASYRIEPGGVSQDAGDFNRKFNRVLKYEIKPYHDRMRQFAEHGYGSRYVFLDPTTQRFKLSQSADYRTMASNKQFFKVEEYPLVDPYVYGRDVYGDVLMVREDKSHEGHYYRQMNASLIDDQRVIIAVPGNSSLRAGVVVELEIPDRSISGYRTEQVSSGRWLVCSLKQVITRESFTTVLELVKNGYAVDINEKMNKEPVYDKSRAEQAVSKPSDTKPEIAAE</sequence>
<organismHost>
    <name type="scientific">Delftia acidovorans</name>
    <name type="common">Pseudomonas acidovorans</name>
    <name type="synonym">Comamonas acidovorans</name>
    <dbReference type="NCBI Taxonomy" id="80866"/>
</organismHost>
<dbReference type="GeneID" id="8683952"/>
<dbReference type="OrthoDB" id="2097at10239"/>
<evidence type="ECO:0000256" key="1">
    <source>
        <dbReference type="SAM" id="MobiDB-lite"/>
    </source>
</evidence>
<protein>
    <submittedName>
        <fullName evidence="2">Uncharacterized protein</fullName>
    </submittedName>
</protein>
<accession>C9DFX7</accession>
<organism evidence="2 3">
    <name type="scientific">Delftia phage PhiW-14</name>
    <name type="common">Deftia acidovorans bacteriophage phiW-14</name>
    <dbReference type="NCBI Taxonomy" id="665032"/>
    <lineage>
        <taxon>Viruses</taxon>
        <taxon>Duplodnaviria</taxon>
        <taxon>Heunggongvirae</taxon>
        <taxon>Uroviricota</taxon>
        <taxon>Caudoviricetes</taxon>
        <taxon>Ionavirus</taxon>
        <taxon>Ionavirus W14</taxon>
    </lineage>
</organism>
<dbReference type="Proteomes" id="UP000008986">
    <property type="component" value="Segment"/>
</dbReference>
<dbReference type="EMBL" id="GQ357915">
    <property type="protein sequence ID" value="ACV50028.1"/>
    <property type="molecule type" value="Genomic_DNA"/>
</dbReference>
<keyword evidence="3" id="KW-1185">Reference proteome</keyword>
<evidence type="ECO:0000313" key="3">
    <source>
        <dbReference type="Proteomes" id="UP000008986"/>
    </source>
</evidence>
<proteinExistence type="predicted"/>
<dbReference type="KEGG" id="vg:8683952"/>
<evidence type="ECO:0000313" key="2">
    <source>
        <dbReference type="EMBL" id="ACV50028.1"/>
    </source>
</evidence>
<feature type="compositionally biased region" description="Basic and acidic residues" evidence="1">
    <location>
        <begin position="442"/>
        <end position="451"/>
    </location>
</feature>
<reference evidence="3" key="1">
    <citation type="submission" date="2009-07" db="EMBL/GenBank/DDBJ databases">
        <authorList>
            <person name="Kropinski A.M."/>
            <person name="Villegas A."/>
            <person name="Lingohr E.J."/>
        </authorList>
    </citation>
    <scope>NUCLEOTIDE SEQUENCE [LARGE SCALE GENOMIC DNA]</scope>
</reference>